<protein>
    <submittedName>
        <fullName evidence="2">Uncharacterized protein</fullName>
    </submittedName>
</protein>
<keyword evidence="1" id="KW-1133">Transmembrane helix</keyword>
<gene>
    <name evidence="2" type="ORF">ARMGADRAFT_1087965</name>
</gene>
<keyword evidence="1" id="KW-0472">Membrane</keyword>
<reference evidence="3" key="1">
    <citation type="journal article" date="2017" name="Nat. Ecol. Evol.">
        <title>Genome expansion and lineage-specific genetic innovations in the forest pathogenic fungi Armillaria.</title>
        <authorList>
            <person name="Sipos G."/>
            <person name="Prasanna A.N."/>
            <person name="Walter M.C."/>
            <person name="O'Connor E."/>
            <person name="Balint B."/>
            <person name="Krizsan K."/>
            <person name="Kiss B."/>
            <person name="Hess J."/>
            <person name="Varga T."/>
            <person name="Slot J."/>
            <person name="Riley R."/>
            <person name="Boka B."/>
            <person name="Rigling D."/>
            <person name="Barry K."/>
            <person name="Lee J."/>
            <person name="Mihaltcheva S."/>
            <person name="LaButti K."/>
            <person name="Lipzen A."/>
            <person name="Waldron R."/>
            <person name="Moloney N.M."/>
            <person name="Sperisen C."/>
            <person name="Kredics L."/>
            <person name="Vagvoelgyi C."/>
            <person name="Patrignani A."/>
            <person name="Fitzpatrick D."/>
            <person name="Nagy I."/>
            <person name="Doyle S."/>
            <person name="Anderson J.B."/>
            <person name="Grigoriev I.V."/>
            <person name="Gueldener U."/>
            <person name="Muensterkoetter M."/>
            <person name="Nagy L.G."/>
        </authorList>
    </citation>
    <scope>NUCLEOTIDE SEQUENCE [LARGE SCALE GENOMIC DNA]</scope>
    <source>
        <strain evidence="3">Ar21-2</strain>
    </source>
</reference>
<keyword evidence="1" id="KW-0812">Transmembrane</keyword>
<dbReference type="EMBL" id="KZ293695">
    <property type="protein sequence ID" value="PBK84815.1"/>
    <property type="molecule type" value="Genomic_DNA"/>
</dbReference>
<dbReference type="InParanoid" id="A0A2H3CP61"/>
<dbReference type="Proteomes" id="UP000217790">
    <property type="component" value="Unassembled WGS sequence"/>
</dbReference>
<accession>A0A2H3CP61</accession>
<organism evidence="2 3">
    <name type="scientific">Armillaria gallica</name>
    <name type="common">Bulbous honey fungus</name>
    <name type="synonym">Armillaria bulbosa</name>
    <dbReference type="NCBI Taxonomy" id="47427"/>
    <lineage>
        <taxon>Eukaryota</taxon>
        <taxon>Fungi</taxon>
        <taxon>Dikarya</taxon>
        <taxon>Basidiomycota</taxon>
        <taxon>Agaricomycotina</taxon>
        <taxon>Agaricomycetes</taxon>
        <taxon>Agaricomycetidae</taxon>
        <taxon>Agaricales</taxon>
        <taxon>Marasmiineae</taxon>
        <taxon>Physalacriaceae</taxon>
        <taxon>Armillaria</taxon>
    </lineage>
</organism>
<evidence type="ECO:0000313" key="2">
    <source>
        <dbReference type="EMBL" id="PBK84815.1"/>
    </source>
</evidence>
<name>A0A2H3CP61_ARMGA</name>
<evidence type="ECO:0000313" key="3">
    <source>
        <dbReference type="Proteomes" id="UP000217790"/>
    </source>
</evidence>
<proteinExistence type="predicted"/>
<evidence type="ECO:0000256" key="1">
    <source>
        <dbReference type="SAM" id="Phobius"/>
    </source>
</evidence>
<keyword evidence="3" id="KW-1185">Reference proteome</keyword>
<dbReference type="AlphaFoldDB" id="A0A2H3CP61"/>
<dbReference type="OMA" id="PDMERIP"/>
<dbReference type="OrthoDB" id="3121050at2759"/>
<feature type="transmembrane region" description="Helical" evidence="1">
    <location>
        <begin position="12"/>
        <end position="33"/>
    </location>
</feature>
<sequence length="227" mass="25437">MSPDLTNNQVIALAATLAATITTTLGALLALAYTQQARNLLTRLGALPPTQQPQTNWATAPFPQHYVIPEPKPKMDWPAMATGTTMMTDPCTHWHMTTWVTANDASSFLSRENIPRNTTQGPSNVCRTLSPKSTTMDRDLWAEPNDPWSSTKNARIWPDPKYPAGTWDPDDIPELYRHWDQPMVSIYNIPSIPDAPQEPDPVLPYFTPDMERIPRACPRLLHPALND</sequence>